<accession>A0A3N2C804</accession>
<evidence type="ECO:0000313" key="2">
    <source>
        <dbReference type="Proteomes" id="UP000266915"/>
    </source>
</evidence>
<dbReference type="Proteomes" id="UP000266915">
    <property type="component" value="Unassembled WGS sequence"/>
</dbReference>
<sequence length="395" mass="42778">MTDRILTTHAGSLPRTPELTRLLVARDQRRAFDVAELEEVTADAVAATVAAQLATGLDLINDGEVPRVGFSTYVLERIEGFGGAGHRKPTLDSVRFPDYAAFQAKQIVEGADVARVWDPPMAQGQLLYDPTLSGITADLDGFERELAVQAGHARTPAGTFFSAATPGIVSTTLLLDAANPFYGDDRAYVFALAEQLRIEYEAIVARGHVLQLDAPDLAMERVIHFGDATLEEFLAAVDLHVDALNHAIRNIPREQVRLHVCWGNWQGPHQDDVPVDVLLPHLYRARVGAFSIPLGNPRHQHEAPAFREHPLPEGALLIPGVVDVTTNYLEHPQVIANRIVEVAEAVGDPTRVIAGTDCGLSTFASYEFVATDVAWAKLGALVEGAAIASKRLFGS</sequence>
<dbReference type="GO" id="GO:0032259">
    <property type="term" value="P:methylation"/>
    <property type="evidence" value="ECO:0007669"/>
    <property type="project" value="UniProtKB-KW"/>
</dbReference>
<name>A0A3N2C804_9MICO</name>
<evidence type="ECO:0000313" key="1">
    <source>
        <dbReference type="EMBL" id="ROR83444.1"/>
    </source>
</evidence>
<dbReference type="RefSeq" id="WP_085511277.1">
    <property type="nucleotide sequence ID" value="NZ_FXAP01000002.1"/>
</dbReference>
<reference evidence="1 2" key="1">
    <citation type="submission" date="2018-11" db="EMBL/GenBank/DDBJ databases">
        <title>Sequencing the genomes of 1000 actinobacteria strains.</title>
        <authorList>
            <person name="Klenk H.-P."/>
        </authorList>
    </citation>
    <scope>NUCLEOTIDE SEQUENCE [LARGE SCALE GENOMIC DNA]</scope>
    <source>
        <strain evidence="1 2">DSM 14012</strain>
    </source>
</reference>
<dbReference type="SUPFAM" id="SSF51726">
    <property type="entry name" value="UROD/MetE-like"/>
    <property type="match status" value="1"/>
</dbReference>
<proteinExistence type="predicted"/>
<dbReference type="EMBL" id="RKHL01000001">
    <property type="protein sequence ID" value="ROR83444.1"/>
    <property type="molecule type" value="Genomic_DNA"/>
</dbReference>
<keyword evidence="2" id="KW-1185">Reference proteome</keyword>
<dbReference type="Gene3D" id="3.20.20.210">
    <property type="match status" value="1"/>
</dbReference>
<keyword evidence="1" id="KW-0808">Transferase</keyword>
<dbReference type="PANTHER" id="PTHR43844">
    <property type="entry name" value="METHIONINE SYNTHASE"/>
    <property type="match status" value="1"/>
</dbReference>
<organism evidence="1 2">
    <name type="scientific">Plantibacter flavus</name>
    <dbReference type="NCBI Taxonomy" id="150123"/>
    <lineage>
        <taxon>Bacteria</taxon>
        <taxon>Bacillati</taxon>
        <taxon>Actinomycetota</taxon>
        <taxon>Actinomycetes</taxon>
        <taxon>Micrococcales</taxon>
        <taxon>Microbacteriaceae</taxon>
        <taxon>Plantibacter</taxon>
    </lineage>
</organism>
<dbReference type="GO" id="GO:0008168">
    <property type="term" value="F:methyltransferase activity"/>
    <property type="evidence" value="ECO:0007669"/>
    <property type="project" value="UniProtKB-KW"/>
</dbReference>
<protein>
    <submittedName>
        <fullName evidence="1">5-methyltetrahydropteroyltriglutamate--homocysteine methyltransferase</fullName>
    </submittedName>
</protein>
<dbReference type="AlphaFoldDB" id="A0A3N2C804"/>
<keyword evidence="1" id="KW-0489">Methyltransferase</keyword>
<gene>
    <name evidence="1" type="ORF">EDD42_3555</name>
</gene>
<dbReference type="PANTHER" id="PTHR43844:SF2">
    <property type="entry name" value="SYNTHASE, VITAMIN-B12 INDEPENDENT, PUTATIVE (AFU_ORTHOLOGUE AFUA_3G12060)-RELATED"/>
    <property type="match status" value="1"/>
</dbReference>
<comment type="caution">
    <text evidence="1">The sequence shown here is derived from an EMBL/GenBank/DDBJ whole genome shotgun (WGS) entry which is preliminary data.</text>
</comment>
<dbReference type="InterPro" id="IPR038071">
    <property type="entry name" value="UROD/MetE-like_sf"/>
</dbReference>